<dbReference type="SUPFAM" id="SSF82866">
    <property type="entry name" value="Multidrug efflux transporter AcrB transmembrane domain"/>
    <property type="match status" value="1"/>
</dbReference>
<protein>
    <recommendedName>
        <fullName evidence="4">Acriflavin resistance protein</fullName>
    </recommendedName>
</protein>
<evidence type="ECO:0000313" key="3">
    <source>
        <dbReference type="Proteomes" id="UP000198462"/>
    </source>
</evidence>
<dbReference type="PANTHER" id="PTHR32063">
    <property type="match status" value="1"/>
</dbReference>
<dbReference type="OrthoDB" id="9807350at2"/>
<dbReference type="Pfam" id="PF00873">
    <property type="entry name" value="ACR_tran"/>
    <property type="match status" value="1"/>
</dbReference>
<dbReference type="Gene3D" id="1.20.1640.10">
    <property type="entry name" value="Multidrug efflux transporter AcrB transmembrane domain"/>
    <property type="match status" value="2"/>
</dbReference>
<comment type="caution">
    <text evidence="2">The sequence shown here is derived from an EMBL/GenBank/DDBJ whole genome shotgun (WGS) entry which is preliminary data.</text>
</comment>
<name>A0A219B4U3_9SPHN</name>
<dbReference type="PRINTS" id="PR00702">
    <property type="entry name" value="ACRIFLAVINRP"/>
</dbReference>
<keyword evidence="1" id="KW-0812">Transmembrane</keyword>
<reference evidence="3" key="1">
    <citation type="submission" date="2017-05" db="EMBL/GenBank/DDBJ databases">
        <authorList>
            <person name="Lin X."/>
        </authorList>
    </citation>
    <scope>NUCLEOTIDE SEQUENCE [LARGE SCALE GENOMIC DNA]</scope>
    <source>
        <strain evidence="3">JLT2012</strain>
    </source>
</reference>
<dbReference type="GO" id="GO:0042910">
    <property type="term" value="F:xenobiotic transmembrane transporter activity"/>
    <property type="evidence" value="ECO:0007669"/>
    <property type="project" value="TreeGrafter"/>
</dbReference>
<feature type="transmembrane region" description="Helical" evidence="1">
    <location>
        <begin position="28"/>
        <end position="47"/>
    </location>
</feature>
<dbReference type="GO" id="GO:0005886">
    <property type="term" value="C:plasma membrane"/>
    <property type="evidence" value="ECO:0007669"/>
    <property type="project" value="TreeGrafter"/>
</dbReference>
<dbReference type="PANTHER" id="PTHR32063:SF0">
    <property type="entry name" value="SWARMING MOTILITY PROTEIN SWRC"/>
    <property type="match status" value="1"/>
</dbReference>
<proteinExistence type="predicted"/>
<keyword evidence="1" id="KW-1133">Transmembrane helix</keyword>
<dbReference type="EMBL" id="NFZT01000001">
    <property type="protein sequence ID" value="OWV33163.1"/>
    <property type="molecule type" value="Genomic_DNA"/>
</dbReference>
<sequence length="233" mass="25460">MSQCTPWCAPNRRPRHLPLRRTGNRRCAFDLAIAVALVVLVTFLFLLSWRATVIVLLAIPTSVIATFLAFGAFDFTIIMMTFLALTVAIGLLVDAIVVVEAIQNAVDAGADRMAAALSATKRVALAVLAGTFATLAVFVPLAFMEGIVGRFFFQYGLAIVFSVSVSLLVAFTLTHALAARLLRPEQGVHGPLARIERFHTAMRSRYRQLVGWAVKRRYLVLACAFAAPALNRR</sequence>
<keyword evidence="3" id="KW-1185">Reference proteome</keyword>
<dbReference type="AlphaFoldDB" id="A0A219B4U3"/>
<feature type="transmembrane region" description="Helical" evidence="1">
    <location>
        <begin position="54"/>
        <end position="73"/>
    </location>
</feature>
<gene>
    <name evidence="2" type="ORF">B5C34_06590</name>
</gene>
<organism evidence="2 3">
    <name type="scientific">Pacificimonas flava</name>
    <dbReference type="NCBI Taxonomy" id="1234595"/>
    <lineage>
        <taxon>Bacteria</taxon>
        <taxon>Pseudomonadati</taxon>
        <taxon>Pseudomonadota</taxon>
        <taxon>Alphaproteobacteria</taxon>
        <taxon>Sphingomonadales</taxon>
        <taxon>Sphingosinicellaceae</taxon>
        <taxon>Pacificimonas</taxon>
    </lineage>
</organism>
<accession>A0A219B4U3</accession>
<evidence type="ECO:0000313" key="2">
    <source>
        <dbReference type="EMBL" id="OWV33163.1"/>
    </source>
</evidence>
<evidence type="ECO:0008006" key="4">
    <source>
        <dbReference type="Google" id="ProtNLM"/>
    </source>
</evidence>
<dbReference type="InterPro" id="IPR001036">
    <property type="entry name" value="Acrflvin-R"/>
</dbReference>
<evidence type="ECO:0000256" key="1">
    <source>
        <dbReference type="SAM" id="Phobius"/>
    </source>
</evidence>
<feature type="transmembrane region" description="Helical" evidence="1">
    <location>
        <begin position="79"/>
        <end position="102"/>
    </location>
</feature>
<keyword evidence="1" id="KW-0472">Membrane</keyword>
<feature type="transmembrane region" description="Helical" evidence="1">
    <location>
        <begin position="123"/>
        <end position="143"/>
    </location>
</feature>
<dbReference type="Proteomes" id="UP000198462">
    <property type="component" value="Unassembled WGS sequence"/>
</dbReference>
<feature type="transmembrane region" description="Helical" evidence="1">
    <location>
        <begin position="155"/>
        <end position="178"/>
    </location>
</feature>